<proteinExistence type="predicted"/>
<dbReference type="EMBL" id="JH711798">
    <property type="protein sequence ID" value="EIW51765.1"/>
    <property type="molecule type" value="Genomic_DNA"/>
</dbReference>
<dbReference type="AlphaFoldDB" id="R7S7U8"/>
<dbReference type="OrthoDB" id="2729114at2759"/>
<protein>
    <submittedName>
        <fullName evidence="1">Uncharacterized protein</fullName>
    </submittedName>
</protein>
<accession>R7S7U8</accession>
<reference evidence="2" key="1">
    <citation type="journal article" date="2012" name="Science">
        <title>The Paleozoic origin of enzymatic lignin decomposition reconstructed from 31 fungal genomes.</title>
        <authorList>
            <person name="Floudas D."/>
            <person name="Binder M."/>
            <person name="Riley R."/>
            <person name="Barry K."/>
            <person name="Blanchette R.A."/>
            <person name="Henrissat B."/>
            <person name="Martinez A.T."/>
            <person name="Otillar R."/>
            <person name="Spatafora J.W."/>
            <person name="Yadav J.S."/>
            <person name="Aerts A."/>
            <person name="Benoit I."/>
            <person name="Boyd A."/>
            <person name="Carlson A."/>
            <person name="Copeland A."/>
            <person name="Coutinho P.M."/>
            <person name="de Vries R.P."/>
            <person name="Ferreira P."/>
            <person name="Findley K."/>
            <person name="Foster B."/>
            <person name="Gaskell J."/>
            <person name="Glotzer D."/>
            <person name="Gorecki P."/>
            <person name="Heitman J."/>
            <person name="Hesse C."/>
            <person name="Hori C."/>
            <person name="Igarashi K."/>
            <person name="Jurgens J.A."/>
            <person name="Kallen N."/>
            <person name="Kersten P."/>
            <person name="Kohler A."/>
            <person name="Kuees U."/>
            <person name="Kumar T.K.A."/>
            <person name="Kuo A."/>
            <person name="LaButti K."/>
            <person name="Larrondo L.F."/>
            <person name="Lindquist E."/>
            <person name="Ling A."/>
            <person name="Lombard V."/>
            <person name="Lucas S."/>
            <person name="Lundell T."/>
            <person name="Martin R."/>
            <person name="McLaughlin D.J."/>
            <person name="Morgenstern I."/>
            <person name="Morin E."/>
            <person name="Murat C."/>
            <person name="Nagy L.G."/>
            <person name="Nolan M."/>
            <person name="Ohm R.A."/>
            <person name="Patyshakuliyeva A."/>
            <person name="Rokas A."/>
            <person name="Ruiz-Duenas F.J."/>
            <person name="Sabat G."/>
            <person name="Salamov A."/>
            <person name="Samejima M."/>
            <person name="Schmutz J."/>
            <person name="Slot J.C."/>
            <person name="St John F."/>
            <person name="Stenlid J."/>
            <person name="Sun H."/>
            <person name="Sun S."/>
            <person name="Syed K."/>
            <person name="Tsang A."/>
            <person name="Wiebenga A."/>
            <person name="Young D."/>
            <person name="Pisabarro A."/>
            <person name="Eastwood D.C."/>
            <person name="Martin F."/>
            <person name="Cullen D."/>
            <person name="Grigoriev I.V."/>
            <person name="Hibbett D.S."/>
        </authorList>
    </citation>
    <scope>NUCLEOTIDE SEQUENCE [LARGE SCALE GENOMIC DNA]</scope>
    <source>
        <strain evidence="2">FP-101664</strain>
    </source>
</reference>
<organism evidence="1 2">
    <name type="scientific">Trametes versicolor (strain FP-101664)</name>
    <name type="common">White-rot fungus</name>
    <name type="synonym">Coriolus versicolor</name>
    <dbReference type="NCBI Taxonomy" id="717944"/>
    <lineage>
        <taxon>Eukaryota</taxon>
        <taxon>Fungi</taxon>
        <taxon>Dikarya</taxon>
        <taxon>Basidiomycota</taxon>
        <taxon>Agaricomycotina</taxon>
        <taxon>Agaricomycetes</taxon>
        <taxon>Polyporales</taxon>
        <taxon>Polyporaceae</taxon>
        <taxon>Trametes</taxon>
    </lineage>
</organism>
<dbReference type="KEGG" id="tvs:TRAVEDRAFT_54191"/>
<gene>
    <name evidence="1" type="ORF">TRAVEDRAFT_54191</name>
</gene>
<evidence type="ECO:0000313" key="1">
    <source>
        <dbReference type="EMBL" id="EIW51765.1"/>
    </source>
</evidence>
<dbReference type="Proteomes" id="UP000054317">
    <property type="component" value="Unassembled WGS sequence"/>
</dbReference>
<dbReference type="GeneID" id="19417330"/>
<keyword evidence="2" id="KW-1185">Reference proteome</keyword>
<sequence length="263" mass="29827">MVASRNSSTDSLDGCFVFASENPAEPISTDTSIIVDTPVTEVVTNLQVPKYDPGYADKLRPIRDSDLPEEFRYPCRRFQSKEERDAIPVLRYAIELSFDKQTLVRRAQEVAEQTSADVECAKEGVEGCAEETQKERAQVLKEQVAAMASREQFRILEDHLRSVVESWHIIPPEWSPQAVLLDHGPNTNGTMLLYTNRNTRGFRDRFGEKLEQTVELIKKTFGLPPATQPMWYFSDEYGPASNFPLSVDGMLKSKGIRLPEQPR</sequence>
<dbReference type="RefSeq" id="XP_008045316.1">
    <property type="nucleotide sequence ID" value="XM_008047125.1"/>
</dbReference>
<evidence type="ECO:0000313" key="2">
    <source>
        <dbReference type="Proteomes" id="UP000054317"/>
    </source>
</evidence>
<name>R7S7U8_TRAVS</name>